<feature type="region of interest" description="Disordered" evidence="1">
    <location>
        <begin position="108"/>
        <end position="134"/>
    </location>
</feature>
<dbReference type="KEGG" id="vcn:VOLCADRAFT_89395"/>
<keyword evidence="3" id="KW-1185">Reference proteome</keyword>
<dbReference type="Proteomes" id="UP000001058">
    <property type="component" value="Unassembled WGS sequence"/>
</dbReference>
<accession>D8TRK7</accession>
<feature type="compositionally biased region" description="Gly residues" evidence="1">
    <location>
        <begin position="110"/>
        <end position="126"/>
    </location>
</feature>
<proteinExistence type="predicted"/>
<feature type="region of interest" description="Disordered" evidence="1">
    <location>
        <begin position="389"/>
        <end position="451"/>
    </location>
</feature>
<evidence type="ECO:0000256" key="1">
    <source>
        <dbReference type="SAM" id="MobiDB-lite"/>
    </source>
</evidence>
<dbReference type="GeneID" id="9623680"/>
<feature type="region of interest" description="Disordered" evidence="1">
    <location>
        <begin position="316"/>
        <end position="344"/>
    </location>
</feature>
<organism evidence="3">
    <name type="scientific">Volvox carteri f. nagariensis</name>
    <dbReference type="NCBI Taxonomy" id="3068"/>
    <lineage>
        <taxon>Eukaryota</taxon>
        <taxon>Viridiplantae</taxon>
        <taxon>Chlorophyta</taxon>
        <taxon>core chlorophytes</taxon>
        <taxon>Chlorophyceae</taxon>
        <taxon>CS clade</taxon>
        <taxon>Chlamydomonadales</taxon>
        <taxon>Volvocaceae</taxon>
        <taxon>Volvox</taxon>
    </lineage>
</organism>
<protein>
    <submittedName>
        <fullName evidence="2">Uncharacterized protein</fullName>
    </submittedName>
</protein>
<dbReference type="OrthoDB" id="549703at2759"/>
<dbReference type="SUPFAM" id="SSF48371">
    <property type="entry name" value="ARM repeat"/>
    <property type="match status" value="1"/>
</dbReference>
<feature type="compositionally biased region" description="Gly residues" evidence="1">
    <location>
        <begin position="318"/>
        <end position="342"/>
    </location>
</feature>
<evidence type="ECO:0000313" key="2">
    <source>
        <dbReference type="EMBL" id="EFJ50011.1"/>
    </source>
</evidence>
<sequence>MARIASKAAAAIALLAISMHYAGLTPSILGVLQTLFPRLSSSPGPTINAPKLLADLNSDILSTTTTDSSSWGPRSKSNKRRMDFLPAALVALSRLVAGDRQLQDWMLGATEGGGGGGGGGGISGGGGRRDRKQMPRGKLLSRLGEVLKSGVPLWQAAASVLLHSLSMVERGSDSPSQQEQHHHQQQHAPHLYRNLPQHHPLVLEWVSERVDVLAHVGKTLVEAGAHFNSSDAVQSGAQLLQVVTGLPAGRKMVLELEVPVLLAQPPTYLPTCPHGASLCPPARGLVAPLVREVRQGQAASLGSSLELLMELITLSEQEGGGSGGGGGGGSGTGDSGGDGDGNGNNAVAREVVGAGALSLCVQLLFQGDSDARAHSACCNLVRYTASHRKLPPAPGSGGGSGGVWATNDGGDEDDHDGGDVDAAADDDDDDDKGDAGHQGPYAAGRGAGGRRGGGGVLLCERSEAGRGSLARELLRVMRETDFADLHNSVLEACRDVAPSRTAALALVEAGIIRHLAIVLAHNTTKSREEGSHDASTIAWILQSQRSAGALVGLLALQPELRERLVVEGALGALVVALRVHSGRPGLMAQVRVTAAAALVPLLGEESRYHRLAVAAGVLEPLLEMYARGGGAGGSRGGGGGAASHEAQVARRVMTLLAREELVAEMFKNLGIDL</sequence>
<dbReference type="Gene3D" id="1.25.10.10">
    <property type="entry name" value="Leucine-rich Repeat Variant"/>
    <property type="match status" value="1"/>
</dbReference>
<dbReference type="RefSeq" id="XP_002949076.1">
    <property type="nucleotide sequence ID" value="XM_002949030.1"/>
</dbReference>
<feature type="region of interest" description="Disordered" evidence="1">
    <location>
        <begin position="168"/>
        <end position="188"/>
    </location>
</feature>
<dbReference type="InterPro" id="IPR016024">
    <property type="entry name" value="ARM-type_fold"/>
</dbReference>
<dbReference type="InterPro" id="IPR011989">
    <property type="entry name" value="ARM-like"/>
</dbReference>
<evidence type="ECO:0000313" key="3">
    <source>
        <dbReference type="Proteomes" id="UP000001058"/>
    </source>
</evidence>
<reference evidence="2 3" key="1">
    <citation type="journal article" date="2010" name="Science">
        <title>Genomic analysis of organismal complexity in the multicellular green alga Volvox carteri.</title>
        <authorList>
            <person name="Prochnik S.E."/>
            <person name="Umen J."/>
            <person name="Nedelcu A.M."/>
            <person name="Hallmann A."/>
            <person name="Miller S.M."/>
            <person name="Nishii I."/>
            <person name="Ferris P."/>
            <person name="Kuo A."/>
            <person name="Mitros T."/>
            <person name="Fritz-Laylin L.K."/>
            <person name="Hellsten U."/>
            <person name="Chapman J."/>
            <person name="Simakov O."/>
            <person name="Rensing S.A."/>
            <person name="Terry A."/>
            <person name="Pangilinan J."/>
            <person name="Kapitonov V."/>
            <person name="Jurka J."/>
            <person name="Salamov A."/>
            <person name="Shapiro H."/>
            <person name="Schmutz J."/>
            <person name="Grimwood J."/>
            <person name="Lindquist E."/>
            <person name="Lucas S."/>
            <person name="Grigoriev I.V."/>
            <person name="Schmitt R."/>
            <person name="Kirk D."/>
            <person name="Rokhsar D.S."/>
        </authorList>
    </citation>
    <scope>NUCLEOTIDE SEQUENCE [LARGE SCALE GENOMIC DNA]</scope>
    <source>
        <strain evidence="3">f. Nagariensis / Eve</strain>
    </source>
</reference>
<dbReference type="InParanoid" id="D8TRK7"/>
<dbReference type="AlphaFoldDB" id="D8TRK7"/>
<gene>
    <name evidence="2" type="ORF">VOLCADRAFT_89395</name>
</gene>
<dbReference type="EMBL" id="GL378333">
    <property type="protein sequence ID" value="EFJ50011.1"/>
    <property type="molecule type" value="Genomic_DNA"/>
</dbReference>
<feature type="compositionally biased region" description="Acidic residues" evidence="1">
    <location>
        <begin position="422"/>
        <end position="432"/>
    </location>
</feature>
<name>D8TRK7_VOLCA</name>